<dbReference type="EMBL" id="LS999521">
    <property type="protein sequence ID" value="VAX46186.1"/>
    <property type="molecule type" value="Genomic_DNA"/>
</dbReference>
<feature type="region of interest" description="Disordered" evidence="1">
    <location>
        <begin position="56"/>
        <end position="77"/>
    </location>
</feature>
<proteinExistence type="predicted"/>
<dbReference type="Proteomes" id="UP000294355">
    <property type="component" value="Chromosome"/>
</dbReference>
<sequence>MILQWRGFFEDWLAEVGFKMAHAHHAAHAHVHHIKVRKEDSFQSDLKTKVILRKAASTTEKHKKSDAKSHQSEDQNINLHKFSSKLESISANHSKEKCAKNIRIALQAAGADVSKHPVAASDWGHTLEQNGYKKIKPAFNRPQEGDIYIIERTSGHTYGHIAGYTGNGWFSDFRQKTYAVYKEKDVKYSYYRLDS</sequence>
<name>A0A446ZNU7_ACICA</name>
<evidence type="ECO:0000313" key="3">
    <source>
        <dbReference type="Proteomes" id="UP000294355"/>
    </source>
</evidence>
<gene>
    <name evidence="2" type="ORF">AC2117_03409</name>
</gene>
<organism evidence="2 3">
    <name type="scientific">Acinetobacter calcoaceticus</name>
    <dbReference type="NCBI Taxonomy" id="471"/>
    <lineage>
        <taxon>Bacteria</taxon>
        <taxon>Pseudomonadati</taxon>
        <taxon>Pseudomonadota</taxon>
        <taxon>Gammaproteobacteria</taxon>
        <taxon>Moraxellales</taxon>
        <taxon>Moraxellaceae</taxon>
        <taxon>Acinetobacter</taxon>
        <taxon>Acinetobacter calcoaceticus/baumannii complex</taxon>
    </lineage>
</organism>
<protein>
    <recommendedName>
        <fullName evidence="4">Peptidoglycan hydrolase</fullName>
    </recommendedName>
</protein>
<dbReference type="AlphaFoldDB" id="A0A446ZNU7"/>
<accession>A0A446ZNU7</accession>
<evidence type="ECO:0000313" key="2">
    <source>
        <dbReference type="EMBL" id="VAX46186.1"/>
    </source>
</evidence>
<evidence type="ECO:0000256" key="1">
    <source>
        <dbReference type="SAM" id="MobiDB-lite"/>
    </source>
</evidence>
<dbReference type="Gene3D" id="3.90.1720.10">
    <property type="entry name" value="endopeptidase domain like (from Nostoc punctiforme)"/>
    <property type="match status" value="1"/>
</dbReference>
<evidence type="ECO:0008006" key="4">
    <source>
        <dbReference type="Google" id="ProtNLM"/>
    </source>
</evidence>
<reference evidence="2 3" key="1">
    <citation type="submission" date="2018-08" db="EMBL/GenBank/DDBJ databases">
        <authorList>
            <person name="Gonzaga-Molto A."/>
        </authorList>
    </citation>
    <scope>NUCLEOTIDE SEQUENCE [LARGE SCALE GENOMIC DNA]</scope>
    <source>
        <strain evidence="2">Acinetobacter calcoaceticus str. 2117</strain>
    </source>
</reference>